<reference evidence="2 3" key="1">
    <citation type="submission" date="2020-02" db="EMBL/GenBank/DDBJ databases">
        <title>Draft genome sequence of Haematococcus lacustris strain NIES-144.</title>
        <authorList>
            <person name="Morimoto D."/>
            <person name="Nakagawa S."/>
            <person name="Yoshida T."/>
            <person name="Sawayama S."/>
        </authorList>
    </citation>
    <scope>NUCLEOTIDE SEQUENCE [LARGE SCALE GENOMIC DNA]</scope>
    <source>
        <strain evidence="2 3">NIES-144</strain>
    </source>
</reference>
<feature type="non-terminal residue" evidence="2">
    <location>
        <position position="105"/>
    </location>
</feature>
<proteinExistence type="predicted"/>
<keyword evidence="3" id="KW-1185">Reference proteome</keyword>
<dbReference type="InterPro" id="IPR003029">
    <property type="entry name" value="S1_domain"/>
</dbReference>
<dbReference type="Proteomes" id="UP000485058">
    <property type="component" value="Unassembled WGS sequence"/>
</dbReference>
<dbReference type="Gene3D" id="2.40.50.140">
    <property type="entry name" value="Nucleic acid-binding proteins"/>
    <property type="match status" value="1"/>
</dbReference>
<dbReference type="PANTHER" id="PTHR23270">
    <property type="entry name" value="PROGRAMMED CELL DEATH PROTEIN 11 PRE-RRNA PROCESSING PROTEIN RRP5"/>
    <property type="match status" value="1"/>
</dbReference>
<dbReference type="GO" id="GO:0006364">
    <property type="term" value="P:rRNA processing"/>
    <property type="evidence" value="ECO:0007669"/>
    <property type="project" value="InterPro"/>
</dbReference>
<accession>A0A6A0A5H9</accession>
<feature type="domain" description="S1 motif" evidence="1">
    <location>
        <begin position="2"/>
        <end position="74"/>
    </location>
</feature>
<organism evidence="2 3">
    <name type="scientific">Haematococcus lacustris</name>
    <name type="common">Green alga</name>
    <name type="synonym">Haematococcus pluvialis</name>
    <dbReference type="NCBI Taxonomy" id="44745"/>
    <lineage>
        <taxon>Eukaryota</taxon>
        <taxon>Viridiplantae</taxon>
        <taxon>Chlorophyta</taxon>
        <taxon>core chlorophytes</taxon>
        <taxon>Chlorophyceae</taxon>
        <taxon>CS clade</taxon>
        <taxon>Chlamydomonadales</taxon>
        <taxon>Haematococcaceae</taxon>
        <taxon>Haematococcus</taxon>
    </lineage>
</organism>
<comment type="caution">
    <text evidence="2">The sequence shown here is derived from an EMBL/GenBank/DDBJ whole genome shotgun (WGS) entry which is preliminary data.</text>
</comment>
<dbReference type="GO" id="GO:0003723">
    <property type="term" value="F:RNA binding"/>
    <property type="evidence" value="ECO:0007669"/>
    <property type="project" value="TreeGrafter"/>
</dbReference>
<dbReference type="GO" id="GO:0032040">
    <property type="term" value="C:small-subunit processome"/>
    <property type="evidence" value="ECO:0007669"/>
    <property type="project" value="TreeGrafter"/>
</dbReference>
<evidence type="ECO:0000313" key="2">
    <source>
        <dbReference type="EMBL" id="GFH27756.1"/>
    </source>
</evidence>
<dbReference type="EMBL" id="BLLF01003604">
    <property type="protein sequence ID" value="GFH27756.1"/>
    <property type="molecule type" value="Genomic_DNA"/>
</dbReference>
<gene>
    <name evidence="2" type="ORF">HaLaN_26132</name>
</gene>
<dbReference type="InterPro" id="IPR012340">
    <property type="entry name" value="NA-bd_OB-fold"/>
</dbReference>
<dbReference type="SUPFAM" id="SSF50249">
    <property type="entry name" value="Nucleic acid-binding proteins"/>
    <property type="match status" value="1"/>
</dbReference>
<feature type="non-terminal residue" evidence="2">
    <location>
        <position position="1"/>
    </location>
</feature>
<dbReference type="PANTHER" id="PTHR23270:SF10">
    <property type="entry name" value="PROTEIN RRP5 HOMOLOG"/>
    <property type="match status" value="1"/>
</dbReference>
<protein>
    <recommendedName>
        <fullName evidence="1">S1 motif domain-containing protein</fullName>
    </recommendedName>
</protein>
<dbReference type="AlphaFoldDB" id="A0A6A0A5H9"/>
<sequence length="105" mass="10965">PGMPLTATILTLDEDGPGLMVSVAERVKGLVPWVHATELGTPASARKKFKVGQQVPGRVWSVDPERHRLALTLKPGLLTSKLPLITSPAAAAVGAKAHGMVTGIK</sequence>
<dbReference type="PROSITE" id="PS50126">
    <property type="entry name" value="S1"/>
    <property type="match status" value="1"/>
</dbReference>
<evidence type="ECO:0000313" key="3">
    <source>
        <dbReference type="Proteomes" id="UP000485058"/>
    </source>
</evidence>
<dbReference type="InterPro" id="IPR045209">
    <property type="entry name" value="Rrp5"/>
</dbReference>
<evidence type="ECO:0000259" key="1">
    <source>
        <dbReference type="PROSITE" id="PS50126"/>
    </source>
</evidence>
<name>A0A6A0A5H9_HAELA</name>